<comment type="caution">
    <text evidence="1">The sequence shown here is derived from an EMBL/GenBank/DDBJ whole genome shotgun (WGS) entry which is preliminary data.</text>
</comment>
<name>A0A662DEZ1_UNCAE</name>
<sequence length="47" mass="5396">IRYTTQSKKIVGVDIVEFSPIPQILAPDFLVAKLIYKIIGYIQVKFK</sequence>
<organism evidence="1 2">
    <name type="scientific">Aerophobetes bacterium</name>
    <dbReference type="NCBI Taxonomy" id="2030807"/>
    <lineage>
        <taxon>Bacteria</taxon>
        <taxon>Candidatus Aerophobota</taxon>
    </lineage>
</organism>
<protein>
    <submittedName>
        <fullName evidence="1">Agmatinase</fullName>
    </submittedName>
</protein>
<accession>A0A662DEZ1</accession>
<dbReference type="AlphaFoldDB" id="A0A662DEZ1"/>
<reference evidence="1 2" key="1">
    <citation type="submission" date="2018-06" db="EMBL/GenBank/DDBJ databases">
        <title>Extensive metabolic versatility and redundancy in microbially diverse, dynamic hydrothermal sediments.</title>
        <authorList>
            <person name="Dombrowski N."/>
            <person name="Teske A."/>
            <person name="Baker B.J."/>
        </authorList>
    </citation>
    <scope>NUCLEOTIDE SEQUENCE [LARGE SCALE GENOMIC DNA]</scope>
    <source>
        <strain evidence="1">B19_G9</strain>
    </source>
</reference>
<feature type="non-terminal residue" evidence="1">
    <location>
        <position position="1"/>
    </location>
</feature>
<proteinExistence type="predicted"/>
<dbReference type="EMBL" id="QMQB01000153">
    <property type="protein sequence ID" value="RLE12496.1"/>
    <property type="molecule type" value="Genomic_DNA"/>
</dbReference>
<dbReference type="Proteomes" id="UP000267654">
    <property type="component" value="Unassembled WGS sequence"/>
</dbReference>
<gene>
    <name evidence="1" type="ORF">DRI96_04435</name>
</gene>
<evidence type="ECO:0000313" key="1">
    <source>
        <dbReference type="EMBL" id="RLE12496.1"/>
    </source>
</evidence>
<evidence type="ECO:0000313" key="2">
    <source>
        <dbReference type="Proteomes" id="UP000267654"/>
    </source>
</evidence>